<proteinExistence type="inferred from homology"/>
<evidence type="ECO:0000256" key="2">
    <source>
        <dbReference type="ARBA" id="ARBA00022676"/>
    </source>
</evidence>
<dbReference type="Proteomes" id="UP001516400">
    <property type="component" value="Unassembled WGS sequence"/>
</dbReference>
<comment type="similarity">
    <text evidence="1">Belongs to the UDP-glycosyltransferase family.</text>
</comment>
<dbReference type="EMBL" id="JABFTP020000185">
    <property type="protein sequence ID" value="KAL3288280.1"/>
    <property type="molecule type" value="Genomic_DNA"/>
</dbReference>
<name>A0ABD2PBS6_9CUCU</name>
<sequence length="281" mass="32726">MCKFLELAVLLLISSEVNSAKILAWFYVPSISHQIVFQQIWKELSLRGHDVTVITPNPLNDPTLKNLTEIDTKFTYELWKEIDVSNVRREVMTVPEMEYTFQKMHEIMIEGAFRSEEVVNILRKPENTFDLILIEGLSEVMYGLQYKFKAPLIAISSLDNYNYLKYLLGNPMNPALYSDFLTGFRGKLTFWEKIENFHLTLVSFILNKLIISTNADRIARLHFGKDMPYIEDIIKNTSLMFSYVNPIFSDQRPLVPNIMHFSNVHITRNNPVPEVSALFYN</sequence>
<dbReference type="GO" id="GO:0016757">
    <property type="term" value="F:glycosyltransferase activity"/>
    <property type="evidence" value="ECO:0007669"/>
    <property type="project" value="UniProtKB-KW"/>
</dbReference>
<dbReference type="InterPro" id="IPR050271">
    <property type="entry name" value="UDP-glycosyltransferase"/>
</dbReference>
<gene>
    <name evidence="5" type="ORF">HHI36_002728</name>
</gene>
<evidence type="ECO:0000256" key="1">
    <source>
        <dbReference type="ARBA" id="ARBA00009995"/>
    </source>
</evidence>
<evidence type="ECO:0000313" key="6">
    <source>
        <dbReference type="Proteomes" id="UP001516400"/>
    </source>
</evidence>
<dbReference type="InterPro" id="IPR002213">
    <property type="entry name" value="UDP_glucos_trans"/>
</dbReference>
<dbReference type="PANTHER" id="PTHR48043">
    <property type="entry name" value="EG:EG0003.4 PROTEIN-RELATED"/>
    <property type="match status" value="1"/>
</dbReference>
<protein>
    <recommendedName>
        <fullName evidence="7">UDP-glucuronosyltransferase</fullName>
    </recommendedName>
</protein>
<keyword evidence="2" id="KW-0328">Glycosyltransferase</keyword>
<keyword evidence="6" id="KW-1185">Reference proteome</keyword>
<dbReference type="AlphaFoldDB" id="A0ABD2PBS6"/>
<feature type="chain" id="PRO_5044813008" description="UDP-glucuronosyltransferase" evidence="4">
    <location>
        <begin position="20"/>
        <end position="281"/>
    </location>
</feature>
<evidence type="ECO:0008006" key="7">
    <source>
        <dbReference type="Google" id="ProtNLM"/>
    </source>
</evidence>
<evidence type="ECO:0000256" key="3">
    <source>
        <dbReference type="ARBA" id="ARBA00022679"/>
    </source>
</evidence>
<accession>A0ABD2PBS6</accession>
<dbReference type="Pfam" id="PF00201">
    <property type="entry name" value="UDPGT"/>
    <property type="match status" value="1"/>
</dbReference>
<keyword evidence="3" id="KW-0808">Transferase</keyword>
<evidence type="ECO:0000256" key="4">
    <source>
        <dbReference type="SAM" id="SignalP"/>
    </source>
</evidence>
<feature type="signal peptide" evidence="4">
    <location>
        <begin position="1"/>
        <end position="19"/>
    </location>
</feature>
<evidence type="ECO:0000313" key="5">
    <source>
        <dbReference type="EMBL" id="KAL3288280.1"/>
    </source>
</evidence>
<keyword evidence="4" id="KW-0732">Signal</keyword>
<dbReference type="PANTHER" id="PTHR48043:SF159">
    <property type="entry name" value="EG:EG0003.4 PROTEIN-RELATED"/>
    <property type="match status" value="1"/>
</dbReference>
<dbReference type="SUPFAM" id="SSF53756">
    <property type="entry name" value="UDP-Glycosyltransferase/glycogen phosphorylase"/>
    <property type="match status" value="1"/>
</dbReference>
<organism evidence="5 6">
    <name type="scientific">Cryptolaemus montrouzieri</name>
    <dbReference type="NCBI Taxonomy" id="559131"/>
    <lineage>
        <taxon>Eukaryota</taxon>
        <taxon>Metazoa</taxon>
        <taxon>Ecdysozoa</taxon>
        <taxon>Arthropoda</taxon>
        <taxon>Hexapoda</taxon>
        <taxon>Insecta</taxon>
        <taxon>Pterygota</taxon>
        <taxon>Neoptera</taxon>
        <taxon>Endopterygota</taxon>
        <taxon>Coleoptera</taxon>
        <taxon>Polyphaga</taxon>
        <taxon>Cucujiformia</taxon>
        <taxon>Coccinelloidea</taxon>
        <taxon>Coccinellidae</taxon>
        <taxon>Scymninae</taxon>
        <taxon>Scymnini</taxon>
        <taxon>Cryptolaemus</taxon>
    </lineage>
</organism>
<reference evidence="5 6" key="1">
    <citation type="journal article" date="2021" name="BMC Biol.">
        <title>Horizontally acquired antibacterial genes associated with adaptive radiation of ladybird beetles.</title>
        <authorList>
            <person name="Li H.S."/>
            <person name="Tang X.F."/>
            <person name="Huang Y.H."/>
            <person name="Xu Z.Y."/>
            <person name="Chen M.L."/>
            <person name="Du X.Y."/>
            <person name="Qiu B.Y."/>
            <person name="Chen P.T."/>
            <person name="Zhang W."/>
            <person name="Slipinski A."/>
            <person name="Escalona H.E."/>
            <person name="Waterhouse R.M."/>
            <person name="Zwick A."/>
            <person name="Pang H."/>
        </authorList>
    </citation>
    <scope>NUCLEOTIDE SEQUENCE [LARGE SCALE GENOMIC DNA]</scope>
    <source>
        <strain evidence="5">SYSU2018</strain>
    </source>
</reference>
<comment type="caution">
    <text evidence="5">The sequence shown here is derived from an EMBL/GenBank/DDBJ whole genome shotgun (WGS) entry which is preliminary data.</text>
</comment>